<feature type="transmembrane region" description="Helical" evidence="6">
    <location>
        <begin position="253"/>
        <end position="278"/>
    </location>
</feature>
<feature type="transmembrane region" description="Helical" evidence="6">
    <location>
        <begin position="377"/>
        <end position="400"/>
    </location>
</feature>
<dbReference type="InterPro" id="IPR000175">
    <property type="entry name" value="Na/ntran_symport"/>
</dbReference>
<feature type="transmembrane region" description="Helical" evidence="6">
    <location>
        <begin position="216"/>
        <end position="241"/>
    </location>
</feature>
<evidence type="ECO:0000256" key="6">
    <source>
        <dbReference type="SAM" id="Phobius"/>
    </source>
</evidence>
<keyword evidence="2" id="KW-0813">Transport</keyword>
<feature type="transmembrane region" description="Helical" evidence="6">
    <location>
        <begin position="92"/>
        <end position="119"/>
    </location>
</feature>
<evidence type="ECO:0000256" key="4">
    <source>
        <dbReference type="ARBA" id="ARBA00022989"/>
    </source>
</evidence>
<dbReference type="SUPFAM" id="SSF161070">
    <property type="entry name" value="SNF-like"/>
    <property type="match status" value="1"/>
</dbReference>
<comment type="caution">
    <text evidence="7">The sequence shown here is derived from an EMBL/GenBank/DDBJ whole genome shotgun (WGS) entry which is preliminary data.</text>
</comment>
<name>A0A3A9KC99_9BACI</name>
<feature type="transmembrane region" description="Helical" evidence="6">
    <location>
        <begin position="343"/>
        <end position="365"/>
    </location>
</feature>
<keyword evidence="4 6" id="KW-1133">Transmembrane helix</keyword>
<evidence type="ECO:0000256" key="3">
    <source>
        <dbReference type="ARBA" id="ARBA00022692"/>
    </source>
</evidence>
<accession>A0A3A9KC99</accession>
<feature type="transmembrane region" description="Helical" evidence="6">
    <location>
        <begin position="298"/>
        <end position="331"/>
    </location>
</feature>
<keyword evidence="3 6" id="KW-0812">Transmembrane</keyword>
<evidence type="ECO:0000256" key="5">
    <source>
        <dbReference type="ARBA" id="ARBA00023136"/>
    </source>
</evidence>
<dbReference type="PANTHER" id="PTHR42948">
    <property type="entry name" value="TRANSPORTER"/>
    <property type="match status" value="1"/>
</dbReference>
<evidence type="ECO:0008006" key="9">
    <source>
        <dbReference type="Google" id="ProtNLM"/>
    </source>
</evidence>
<keyword evidence="8" id="KW-1185">Reference proteome</keyword>
<feature type="transmembrane region" description="Helical" evidence="6">
    <location>
        <begin position="12"/>
        <end position="29"/>
    </location>
</feature>
<dbReference type="Pfam" id="PF00209">
    <property type="entry name" value="SNF"/>
    <property type="match status" value="2"/>
</dbReference>
<feature type="transmembrane region" description="Helical" evidence="6">
    <location>
        <begin position="139"/>
        <end position="162"/>
    </location>
</feature>
<dbReference type="InterPro" id="IPR037272">
    <property type="entry name" value="SNS_sf"/>
</dbReference>
<dbReference type="Proteomes" id="UP000281498">
    <property type="component" value="Unassembled WGS sequence"/>
</dbReference>
<dbReference type="PROSITE" id="PS50267">
    <property type="entry name" value="NA_NEUROTRAN_SYMP_3"/>
    <property type="match status" value="1"/>
</dbReference>
<protein>
    <recommendedName>
        <fullName evidence="9">Sodium-dependent transporter</fullName>
    </recommendedName>
</protein>
<feature type="transmembrane region" description="Helical" evidence="6">
    <location>
        <begin position="41"/>
        <end position="61"/>
    </location>
</feature>
<dbReference type="AlphaFoldDB" id="A0A3A9KC99"/>
<dbReference type="GO" id="GO:0016020">
    <property type="term" value="C:membrane"/>
    <property type="evidence" value="ECO:0007669"/>
    <property type="project" value="UniProtKB-SubCell"/>
</dbReference>
<dbReference type="NCBIfam" id="NF037979">
    <property type="entry name" value="Na_transp"/>
    <property type="match status" value="1"/>
</dbReference>
<evidence type="ECO:0000313" key="8">
    <source>
        <dbReference type="Proteomes" id="UP000281498"/>
    </source>
</evidence>
<dbReference type="CDD" id="cd10336">
    <property type="entry name" value="SLC6sbd_Tyt1-Like"/>
    <property type="match status" value="1"/>
</dbReference>
<feature type="transmembrane region" description="Helical" evidence="6">
    <location>
        <begin position="174"/>
        <end position="196"/>
    </location>
</feature>
<proteinExistence type="predicted"/>
<dbReference type="OrthoDB" id="9762833at2"/>
<dbReference type="EMBL" id="PDOE01000026">
    <property type="protein sequence ID" value="RKL64985.1"/>
    <property type="molecule type" value="Genomic_DNA"/>
</dbReference>
<feature type="transmembrane region" description="Helical" evidence="6">
    <location>
        <begin position="420"/>
        <end position="445"/>
    </location>
</feature>
<sequence>MSKNTEQWSSKLGFILAAAGSAIGLGAIWKLPYVAGTSGGGAFFLIFLLFTVLLGLPLLLAEFTIGRHTQKEAVTAYRTIAPHTKWHWIGRLGIVTSFLLLSFYSVVGGWILIYLFRAFTLNIHGMTPDQFGGMFQETIANPALAIFAHFIFMLLTILVIQMGVSKGIERSSKIMMPALFLLFIVIVVRSLTLDGAMEGVRFFLLPDFSSVTGETVLFALGQAFFSLSLGVSIMVTYSSYLKSKESLPKSATSIVALTIFISILAGLAIFPAVFAFGLEPTEGPPLIFIVLPAVFSSIPFGSVFFILFMALLLFATLTSAFSLLEIIVASITKGDETKRKKAAWIAGLLIFIMGVPSALSYGILADTLFFGLTFFDFLDYLVSNILLPLGALLIAIFVPLKIKKTTLFEELSKGSSIKKVWFNIWYVLLRYIAPVAIIIAFFHVIGFWDYLNRVLFRIF</sequence>
<dbReference type="PANTHER" id="PTHR42948:SF1">
    <property type="entry name" value="TRANSPORTER"/>
    <property type="match status" value="1"/>
</dbReference>
<dbReference type="PRINTS" id="PR00176">
    <property type="entry name" value="NANEUSMPORT"/>
</dbReference>
<gene>
    <name evidence="7" type="ORF">CR203_23190</name>
</gene>
<reference evidence="7 8" key="1">
    <citation type="submission" date="2017-10" db="EMBL/GenBank/DDBJ databases">
        <title>Bacillus sp. nov., a halophilic bacterium isolated from a Keqin Lake.</title>
        <authorList>
            <person name="Wang H."/>
        </authorList>
    </citation>
    <scope>NUCLEOTIDE SEQUENCE [LARGE SCALE GENOMIC DNA]</scope>
    <source>
        <strain evidence="7 8">KCTC 13187</strain>
    </source>
</reference>
<organism evidence="7 8">
    <name type="scientific">Salipaludibacillus neizhouensis</name>
    <dbReference type="NCBI Taxonomy" id="885475"/>
    <lineage>
        <taxon>Bacteria</taxon>
        <taxon>Bacillati</taxon>
        <taxon>Bacillota</taxon>
        <taxon>Bacilli</taxon>
        <taxon>Bacillales</taxon>
        <taxon>Bacillaceae</taxon>
    </lineage>
</organism>
<dbReference type="RefSeq" id="WP_110938963.1">
    <property type="nucleotide sequence ID" value="NZ_KZ614148.1"/>
</dbReference>
<evidence type="ECO:0000256" key="1">
    <source>
        <dbReference type="ARBA" id="ARBA00004141"/>
    </source>
</evidence>
<comment type="subcellular location">
    <subcellularLocation>
        <location evidence="1">Membrane</location>
        <topology evidence="1">Multi-pass membrane protein</topology>
    </subcellularLocation>
</comment>
<evidence type="ECO:0000313" key="7">
    <source>
        <dbReference type="EMBL" id="RKL64985.1"/>
    </source>
</evidence>
<evidence type="ECO:0000256" key="2">
    <source>
        <dbReference type="ARBA" id="ARBA00022448"/>
    </source>
</evidence>
<dbReference type="InterPro" id="IPR047218">
    <property type="entry name" value="YocR/YhdH-like"/>
</dbReference>
<keyword evidence="5 6" id="KW-0472">Membrane</keyword>